<reference evidence="1 2" key="1">
    <citation type="journal article" date="2016" name="Front. Microbiol.">
        <title>Genomic Resource of Rice Seed Associated Bacteria.</title>
        <authorList>
            <person name="Midha S."/>
            <person name="Bansal K."/>
            <person name="Sharma S."/>
            <person name="Kumar N."/>
            <person name="Patil P.P."/>
            <person name="Chaudhry V."/>
            <person name="Patil P.B."/>
        </authorList>
    </citation>
    <scope>NUCLEOTIDE SEQUENCE [LARGE SCALE GENOMIC DNA]</scope>
    <source>
        <strain evidence="1 2">NS263</strain>
    </source>
</reference>
<comment type="caution">
    <text evidence="1">The sequence shown here is derived from an EMBL/GenBank/DDBJ whole genome shotgun (WGS) entry which is preliminary data.</text>
</comment>
<evidence type="ECO:0000313" key="2">
    <source>
        <dbReference type="Proteomes" id="UP000078335"/>
    </source>
</evidence>
<organism evidence="1 2">
    <name type="scientific">Curtobacterium oceanosedimentum</name>
    <dbReference type="NCBI Taxonomy" id="465820"/>
    <lineage>
        <taxon>Bacteria</taxon>
        <taxon>Bacillati</taxon>
        <taxon>Actinomycetota</taxon>
        <taxon>Actinomycetes</taxon>
        <taxon>Micrococcales</taxon>
        <taxon>Microbacteriaceae</taxon>
        <taxon>Curtobacterium</taxon>
    </lineage>
</organism>
<keyword evidence="1" id="KW-0032">Aminotransferase</keyword>
<name>A0ABR5S299_9MICO</name>
<accession>A0ABR5S299</accession>
<keyword evidence="2" id="KW-1185">Reference proteome</keyword>
<proteinExistence type="predicted"/>
<dbReference type="Gene3D" id="3.90.1150.10">
    <property type="entry name" value="Aspartate Aminotransferase, domain 1"/>
    <property type="match status" value="1"/>
</dbReference>
<sequence>QCVATLDLDDTSDAGAVAATLRANGIVYTEPYLKLGRNRLRVAPFSALDPYDVAKLVRSLAFVVGALRG</sequence>
<keyword evidence="1" id="KW-0808">Transferase</keyword>
<dbReference type="EMBL" id="LDRB01000125">
    <property type="protein sequence ID" value="KTR37364.1"/>
    <property type="molecule type" value="Genomic_DNA"/>
</dbReference>
<gene>
    <name evidence="1" type="ORF">NS263_15735</name>
</gene>
<dbReference type="InterPro" id="IPR015422">
    <property type="entry name" value="PyrdxlP-dep_Trfase_small"/>
</dbReference>
<feature type="non-terminal residue" evidence="1">
    <location>
        <position position="1"/>
    </location>
</feature>
<protein>
    <submittedName>
        <fullName evidence="1">Phosphoserine aminotransferase</fullName>
    </submittedName>
</protein>
<evidence type="ECO:0000313" key="1">
    <source>
        <dbReference type="EMBL" id="KTR37364.1"/>
    </source>
</evidence>
<dbReference type="GO" id="GO:0008483">
    <property type="term" value="F:transaminase activity"/>
    <property type="evidence" value="ECO:0007669"/>
    <property type="project" value="UniProtKB-KW"/>
</dbReference>
<dbReference type="Proteomes" id="UP000078335">
    <property type="component" value="Unassembled WGS sequence"/>
</dbReference>